<proteinExistence type="predicted"/>
<evidence type="ECO:0000313" key="1">
    <source>
        <dbReference type="EMBL" id="RVW75908.1"/>
    </source>
</evidence>
<name>A0A438GUP9_VITVI</name>
<protein>
    <recommendedName>
        <fullName evidence="3">Reverse transcriptase zinc-binding domain-containing protein</fullName>
    </recommendedName>
</protein>
<gene>
    <name evidence="1" type="ORF">CK203_051791</name>
</gene>
<dbReference type="AlphaFoldDB" id="A0A438GUP9"/>
<evidence type="ECO:0008006" key="3">
    <source>
        <dbReference type="Google" id="ProtNLM"/>
    </source>
</evidence>
<organism evidence="1 2">
    <name type="scientific">Vitis vinifera</name>
    <name type="common">Grape</name>
    <dbReference type="NCBI Taxonomy" id="29760"/>
    <lineage>
        <taxon>Eukaryota</taxon>
        <taxon>Viridiplantae</taxon>
        <taxon>Streptophyta</taxon>
        <taxon>Embryophyta</taxon>
        <taxon>Tracheophyta</taxon>
        <taxon>Spermatophyta</taxon>
        <taxon>Magnoliopsida</taxon>
        <taxon>eudicotyledons</taxon>
        <taxon>Gunneridae</taxon>
        <taxon>Pentapetalae</taxon>
        <taxon>rosids</taxon>
        <taxon>Vitales</taxon>
        <taxon>Vitaceae</taxon>
        <taxon>Viteae</taxon>
        <taxon>Vitis</taxon>
    </lineage>
</organism>
<dbReference type="EMBL" id="QGNW01000338">
    <property type="protein sequence ID" value="RVW75908.1"/>
    <property type="molecule type" value="Genomic_DNA"/>
</dbReference>
<accession>A0A438GUP9</accession>
<sequence>MAMRVLVGELMRLERLEWGFGRNFEGANWCWDNIEFKVGEGTKVNFWTDQWCGNEACPKLFPSICLGGPKERSVNEMWDSSLGQGGWNIRFSRF</sequence>
<reference evidence="1 2" key="1">
    <citation type="journal article" date="2018" name="PLoS Genet.">
        <title>Population sequencing reveals clonal diversity and ancestral inbreeding in the grapevine cultivar Chardonnay.</title>
        <authorList>
            <person name="Roach M.J."/>
            <person name="Johnson D.L."/>
            <person name="Bohlmann J."/>
            <person name="van Vuuren H.J."/>
            <person name="Jones S.J."/>
            <person name="Pretorius I.S."/>
            <person name="Schmidt S.A."/>
            <person name="Borneman A.R."/>
        </authorList>
    </citation>
    <scope>NUCLEOTIDE SEQUENCE [LARGE SCALE GENOMIC DNA]</scope>
    <source>
        <strain evidence="2">cv. Chardonnay</strain>
        <tissue evidence="1">Leaf</tissue>
    </source>
</reference>
<comment type="caution">
    <text evidence="1">The sequence shown here is derived from an EMBL/GenBank/DDBJ whole genome shotgun (WGS) entry which is preliminary data.</text>
</comment>
<evidence type="ECO:0000313" key="2">
    <source>
        <dbReference type="Proteomes" id="UP000288805"/>
    </source>
</evidence>
<dbReference type="Proteomes" id="UP000288805">
    <property type="component" value="Unassembled WGS sequence"/>
</dbReference>